<reference evidence="3 4" key="1">
    <citation type="submission" date="2024-08" db="EMBL/GenBank/DDBJ databases">
        <title>Insights into the chromosomal genome structure of Flemingia macrophylla.</title>
        <authorList>
            <person name="Ding Y."/>
            <person name="Zhao Y."/>
            <person name="Bi W."/>
            <person name="Wu M."/>
            <person name="Zhao G."/>
            <person name="Gong Y."/>
            <person name="Li W."/>
            <person name="Zhang P."/>
        </authorList>
    </citation>
    <scope>NUCLEOTIDE SEQUENCE [LARGE SCALE GENOMIC DNA]</scope>
    <source>
        <strain evidence="3">DYQJB</strain>
        <tissue evidence="3">Leaf</tissue>
    </source>
</reference>
<feature type="domain" description="Calponin-homology (CH)" evidence="2">
    <location>
        <begin position="38"/>
        <end position="160"/>
    </location>
</feature>
<dbReference type="InterPro" id="IPR001715">
    <property type="entry name" value="CH_dom"/>
</dbReference>
<feature type="region of interest" description="Disordered" evidence="1">
    <location>
        <begin position="797"/>
        <end position="839"/>
    </location>
</feature>
<proteinExistence type="predicted"/>
<name>A0ABD1N458_9FABA</name>
<dbReference type="SUPFAM" id="SSF47576">
    <property type="entry name" value="Calponin-homology domain, CH-domain"/>
    <property type="match status" value="1"/>
</dbReference>
<keyword evidence="4" id="KW-1185">Reference proteome</keyword>
<dbReference type="CDD" id="cd00014">
    <property type="entry name" value="CH_SF"/>
    <property type="match status" value="1"/>
</dbReference>
<evidence type="ECO:0000313" key="3">
    <source>
        <dbReference type="EMBL" id="KAL2342864.1"/>
    </source>
</evidence>
<comment type="caution">
    <text evidence="3">The sequence shown here is derived from an EMBL/GenBank/DDBJ whole genome shotgun (WGS) entry which is preliminary data.</text>
</comment>
<feature type="region of interest" description="Disordered" evidence="1">
    <location>
        <begin position="708"/>
        <end position="728"/>
    </location>
</feature>
<dbReference type="EMBL" id="JBGMDY010000002">
    <property type="protein sequence ID" value="KAL2342864.1"/>
    <property type="molecule type" value="Genomic_DNA"/>
</dbReference>
<feature type="compositionally biased region" description="Basic and acidic residues" evidence="1">
    <location>
        <begin position="718"/>
        <end position="728"/>
    </location>
</feature>
<accession>A0ABD1N458</accession>
<evidence type="ECO:0000259" key="2">
    <source>
        <dbReference type="PROSITE" id="PS50021"/>
    </source>
</evidence>
<organism evidence="3 4">
    <name type="scientific">Flemingia macrophylla</name>
    <dbReference type="NCBI Taxonomy" id="520843"/>
    <lineage>
        <taxon>Eukaryota</taxon>
        <taxon>Viridiplantae</taxon>
        <taxon>Streptophyta</taxon>
        <taxon>Embryophyta</taxon>
        <taxon>Tracheophyta</taxon>
        <taxon>Spermatophyta</taxon>
        <taxon>Magnoliopsida</taxon>
        <taxon>eudicotyledons</taxon>
        <taxon>Gunneridae</taxon>
        <taxon>Pentapetalae</taxon>
        <taxon>rosids</taxon>
        <taxon>fabids</taxon>
        <taxon>Fabales</taxon>
        <taxon>Fabaceae</taxon>
        <taxon>Papilionoideae</taxon>
        <taxon>50 kb inversion clade</taxon>
        <taxon>NPAAA clade</taxon>
        <taxon>indigoferoid/millettioid clade</taxon>
        <taxon>Phaseoleae</taxon>
        <taxon>Flemingia</taxon>
    </lineage>
</organism>
<dbReference type="PANTHER" id="PTHR46756">
    <property type="entry name" value="TRANSGELIN"/>
    <property type="match status" value="1"/>
</dbReference>
<dbReference type="PROSITE" id="PS50021">
    <property type="entry name" value="CH"/>
    <property type="match status" value="1"/>
</dbReference>
<dbReference type="AlphaFoldDB" id="A0ABD1N458"/>
<dbReference type="PANTHER" id="PTHR46756:SF18">
    <property type="entry name" value="GAS2-LIKE PROTEIN PICKLED EGGS"/>
    <property type="match status" value="1"/>
</dbReference>
<gene>
    <name evidence="3" type="ORF">Fmac_004149</name>
</gene>
<protein>
    <recommendedName>
        <fullName evidence="2">Calponin-homology (CH) domain-containing protein</fullName>
    </recommendedName>
</protein>
<dbReference type="Gene3D" id="1.10.418.10">
    <property type="entry name" value="Calponin-like domain"/>
    <property type="match status" value="1"/>
</dbReference>
<evidence type="ECO:0000256" key="1">
    <source>
        <dbReference type="SAM" id="MobiDB-lite"/>
    </source>
</evidence>
<evidence type="ECO:0000313" key="4">
    <source>
        <dbReference type="Proteomes" id="UP001603857"/>
    </source>
</evidence>
<dbReference type="InterPro" id="IPR036872">
    <property type="entry name" value="CH_dom_sf"/>
</dbReference>
<dbReference type="Proteomes" id="UP001603857">
    <property type="component" value="Unassembled WGS sequence"/>
</dbReference>
<sequence length="839" mass="94678">MVCNEDSSQTAPSSSSDLFLIASSSSSAESNFRELDDAFLQNQTRIWLGEVLQIRLDEQLIISELLADGELLFQVSKVVWKLLLSKHMELRHIKAYKIQPFASKKNIARYRPYSNVDSFLKICKILGLTGVDLFSPSDVVERRNTRKVCMCIRSFSKKSRSININVPDFDIVTCMVAMPKDLVGYRRRSIELSHSIIADSSGIYYLQKHRRRKSRQDYSITGSTRDNETYSDQSVDPENKHLVLQYDGLHTDDLFDYTSEINYNIASPMVERVYMPEDLDQLGAQNHKIFIDDFELLCSMESLQYPCSEDIEHHCELTWPSSPKEDLHTDLIDKTSHLDSKMEQIQESRSIMNFDYFEDVLLSSNASVLGTPKNDKSTGKREASSLMIDREDHDLFHEENVSPNVYLCASSHGSNPTPQTAGNDKCFEIGNDKEVLLVACTNCYPRKALNLGDQVDAKRKFKNIESSKVHNDKIEEKHESQGTVKCREMPYQIISRVEYPISVKKTEETKPSLYSPDCYVCNSNFPDRIFTHRSETSSILLKKFLAYEERESQVDLKFLDNASCDQSEESLSCQSYCLPESCKWDQKGKCATTSYKDIKSSSCILEDVSHPEITPSTQKASEVLSTVVELDTDGKELNIDSLALASNALAADDSEKCSTLGDDSNDFCKGDSTQDIGEQGQRVLDMITNDVVIPANCDEDISRNESCTSSKLELSGGHQKDPVYHSEHTREVHIKEGTKPEDESMQFLENLVGREEGAMEIPKAKPQKKLLLKSILGGATAVGLLFMILHLRKNGEEKAAQPSMASSDKGKEKIQKKTTRKVNRSTTTGVYPAERINLK</sequence>